<dbReference type="Gene3D" id="3.40.50.1370">
    <property type="entry name" value="Aspartate/ornithine carbamoyltransferase"/>
    <property type="match status" value="2"/>
</dbReference>
<dbReference type="InterPro" id="IPR002292">
    <property type="entry name" value="Orn/put_carbamltrans"/>
</dbReference>
<accession>A0ABS6YTT3</accession>
<dbReference type="Pfam" id="PF00185">
    <property type="entry name" value="OTCace"/>
    <property type="match status" value="1"/>
</dbReference>
<dbReference type="PANTHER" id="PTHR45753">
    <property type="entry name" value="ORNITHINE CARBAMOYLTRANSFERASE, MITOCHONDRIAL"/>
    <property type="match status" value="1"/>
</dbReference>
<comment type="similarity">
    <text evidence="2">Belongs to the aspartate/ornithine carbamoyltransferase superfamily.</text>
</comment>
<dbReference type="PRINTS" id="PR00102">
    <property type="entry name" value="OTCASE"/>
</dbReference>
<evidence type="ECO:0000259" key="4">
    <source>
        <dbReference type="Pfam" id="PF02729"/>
    </source>
</evidence>
<gene>
    <name evidence="5" type="ORF">GKQ77_25360</name>
</gene>
<dbReference type="PANTHER" id="PTHR45753:SF3">
    <property type="entry name" value="ORNITHINE TRANSCARBAMYLASE, MITOCHONDRIAL"/>
    <property type="match status" value="1"/>
</dbReference>
<keyword evidence="6" id="KW-1185">Reference proteome</keyword>
<dbReference type="Proteomes" id="UP001197114">
    <property type="component" value="Unassembled WGS sequence"/>
</dbReference>
<evidence type="ECO:0000256" key="2">
    <source>
        <dbReference type="RuleBase" id="RU003634"/>
    </source>
</evidence>
<evidence type="ECO:0000259" key="3">
    <source>
        <dbReference type="Pfam" id="PF00185"/>
    </source>
</evidence>
<dbReference type="InterPro" id="IPR006131">
    <property type="entry name" value="Asp_carbamoyltransf_Asp/Orn-bd"/>
</dbReference>
<reference evidence="5 6" key="1">
    <citation type="submission" date="2019-11" db="EMBL/GenBank/DDBJ databases">
        <authorList>
            <person name="Ay H."/>
        </authorList>
    </citation>
    <scope>NUCLEOTIDE SEQUENCE [LARGE SCALE GENOMIC DNA]</scope>
    <source>
        <strain evidence="5 6">BG9H</strain>
    </source>
</reference>
<feature type="domain" description="Aspartate/ornithine carbamoyltransferase carbamoyl-P binding" evidence="4">
    <location>
        <begin position="18"/>
        <end position="155"/>
    </location>
</feature>
<sequence length="323" mass="34779">MLMMKSLGGSPPVSPERGVLSLGDLSQSSVHRLVQRSADLYQNLDDHDRPLRGKAVGILFAKTSTRTRTAFTVGCIRLGGSPVTYGPNDLQTNTGESIADTGRMLGCMLDLLVARTAGPLDDLRAMSRHGGLPVINAMAAEEHPTQGICDLATVKMARGEVDGVRILYVGEGNNTASALAEGISHFSGCHVTFATPEGYGVPAATMEAAAKRAATRHTTLTEVHSMDAIPDDAGFDFVYTTRWQTTGTSKPDPAWREKFLPFSVDDALMARWPHAWFLHDLPAHRGEEVSGSVLDGDRSLAWAQARMKLTSAMSTLEWTAQQS</sequence>
<comment type="caution">
    <text evidence="5">The sequence shown here is derived from an EMBL/GenBank/DDBJ whole genome shotgun (WGS) entry which is preliminary data.</text>
</comment>
<dbReference type="EMBL" id="WMBF01000385">
    <property type="protein sequence ID" value="MBW5424855.1"/>
    <property type="molecule type" value="Genomic_DNA"/>
</dbReference>
<evidence type="ECO:0000313" key="5">
    <source>
        <dbReference type="EMBL" id="MBW5424855.1"/>
    </source>
</evidence>
<dbReference type="PRINTS" id="PR00100">
    <property type="entry name" value="AOTCASE"/>
</dbReference>
<keyword evidence="1 2" id="KW-0808">Transferase</keyword>
<name>A0ABS6YTT3_9ACTN</name>
<feature type="domain" description="Aspartate/ornithine carbamoyltransferase Asp/Orn-binding" evidence="3">
    <location>
        <begin position="162"/>
        <end position="318"/>
    </location>
</feature>
<evidence type="ECO:0000313" key="6">
    <source>
        <dbReference type="Proteomes" id="UP001197114"/>
    </source>
</evidence>
<dbReference type="InterPro" id="IPR006132">
    <property type="entry name" value="Asp/Orn_carbamoyltranf_P-bd"/>
</dbReference>
<dbReference type="RefSeq" id="WP_308117784.1">
    <property type="nucleotide sequence ID" value="NZ_WMBF01000385.1"/>
</dbReference>
<dbReference type="InterPro" id="IPR036901">
    <property type="entry name" value="Asp/Orn_carbamoylTrfase_sf"/>
</dbReference>
<organism evidence="5 6">
    <name type="scientific">Streptomyces anatolicus</name>
    <dbReference type="NCBI Taxonomy" id="2675858"/>
    <lineage>
        <taxon>Bacteria</taxon>
        <taxon>Bacillati</taxon>
        <taxon>Actinomycetota</taxon>
        <taxon>Actinomycetes</taxon>
        <taxon>Kitasatosporales</taxon>
        <taxon>Streptomycetaceae</taxon>
        <taxon>Streptomyces</taxon>
    </lineage>
</organism>
<dbReference type="SUPFAM" id="SSF53671">
    <property type="entry name" value="Aspartate/ornithine carbamoyltransferase"/>
    <property type="match status" value="1"/>
</dbReference>
<evidence type="ECO:0000256" key="1">
    <source>
        <dbReference type="ARBA" id="ARBA00022679"/>
    </source>
</evidence>
<dbReference type="Pfam" id="PF02729">
    <property type="entry name" value="OTCace_N"/>
    <property type="match status" value="1"/>
</dbReference>
<dbReference type="PROSITE" id="PS00097">
    <property type="entry name" value="CARBAMOYLTRANSFERASE"/>
    <property type="match status" value="1"/>
</dbReference>
<protein>
    <submittedName>
        <fullName evidence="5">Ornithine carbamoyltransferase</fullName>
    </submittedName>
</protein>
<proteinExistence type="inferred from homology"/>
<dbReference type="InterPro" id="IPR006130">
    <property type="entry name" value="Asp/Orn_carbamoylTrfase"/>
</dbReference>